<keyword evidence="4" id="KW-0732">Signal</keyword>
<evidence type="ECO:0000256" key="2">
    <source>
        <dbReference type="PROSITE-ProRule" id="PRU00284"/>
    </source>
</evidence>
<dbReference type="PANTHER" id="PTHR32089">
    <property type="entry name" value="METHYL-ACCEPTING CHEMOTAXIS PROTEIN MCPB"/>
    <property type="match status" value="1"/>
</dbReference>
<evidence type="ECO:0000256" key="4">
    <source>
        <dbReference type="SAM" id="SignalP"/>
    </source>
</evidence>
<feature type="signal peptide" evidence="4">
    <location>
        <begin position="1"/>
        <end position="35"/>
    </location>
</feature>
<evidence type="ECO:0000313" key="7">
    <source>
        <dbReference type="Proteomes" id="UP000662747"/>
    </source>
</evidence>
<dbReference type="Proteomes" id="UP000662747">
    <property type="component" value="Chromosome"/>
</dbReference>
<keyword evidence="3" id="KW-1133">Transmembrane helix</keyword>
<feature type="transmembrane region" description="Helical" evidence="3">
    <location>
        <begin position="224"/>
        <end position="249"/>
    </location>
</feature>
<gene>
    <name evidence="6" type="ORF">JY651_04300</name>
</gene>
<dbReference type="Pfam" id="PF00015">
    <property type="entry name" value="MCPsignal"/>
    <property type="match status" value="1"/>
</dbReference>
<feature type="transmembrane region" description="Helical" evidence="3">
    <location>
        <begin position="314"/>
        <end position="334"/>
    </location>
</feature>
<feature type="chain" id="PRO_5047467092" evidence="4">
    <location>
        <begin position="36"/>
        <end position="711"/>
    </location>
</feature>
<feature type="transmembrane region" description="Helical" evidence="3">
    <location>
        <begin position="261"/>
        <end position="279"/>
    </location>
</feature>
<keyword evidence="3" id="KW-0812">Transmembrane</keyword>
<organism evidence="6 7">
    <name type="scientific">Pyxidicoccus parkwayensis</name>
    <dbReference type="NCBI Taxonomy" id="2813578"/>
    <lineage>
        <taxon>Bacteria</taxon>
        <taxon>Pseudomonadati</taxon>
        <taxon>Myxococcota</taxon>
        <taxon>Myxococcia</taxon>
        <taxon>Myxococcales</taxon>
        <taxon>Cystobacterineae</taxon>
        <taxon>Myxococcaceae</taxon>
        <taxon>Pyxidicoccus</taxon>
    </lineage>
</organism>
<dbReference type="InterPro" id="IPR011623">
    <property type="entry name" value="7TMR_DISM_rcpt_extracell_dom1"/>
</dbReference>
<dbReference type="PROSITE" id="PS50111">
    <property type="entry name" value="CHEMOTAXIS_TRANSDUC_2"/>
    <property type="match status" value="1"/>
</dbReference>
<keyword evidence="7" id="KW-1185">Reference proteome</keyword>
<feature type="transmembrane region" description="Helical" evidence="3">
    <location>
        <begin position="198"/>
        <end position="217"/>
    </location>
</feature>
<evidence type="ECO:0000256" key="3">
    <source>
        <dbReference type="SAM" id="Phobius"/>
    </source>
</evidence>
<dbReference type="PANTHER" id="PTHR32089:SF112">
    <property type="entry name" value="LYSOZYME-LIKE PROTEIN-RELATED"/>
    <property type="match status" value="1"/>
</dbReference>
<dbReference type="Pfam" id="PF07695">
    <property type="entry name" value="7TMR-DISM_7TM"/>
    <property type="match status" value="1"/>
</dbReference>
<evidence type="ECO:0000313" key="6">
    <source>
        <dbReference type="EMBL" id="QSQ24199.1"/>
    </source>
</evidence>
<sequence length="711" mass="75138">MAVPCPSPSPSCCSRLAMLGAALLLLLTVTPVARAAPEADAPVSLRDGWRFRWGDSPPGRDGLPAWATETGESNDWKPVPALKSPEGRGDNTFLWLSIPVPAGPWEKPALFLGEAASAVEVYALGRRIYTSGELVPSGREVPETMGWHLIPLPREALGGRVLLRLQSNTPNIGVGVDALAGEHHVLLASAMRSGQAPFAMSILMFAVAAVAGGAFALQWRRRMLVGLTVFAASGGMILLGVSGAFTALWDAPGAGLTSMTVGIFLVEAGLMEFVADALADKRLRWFHRGTVAVWVLSLLCSVAALIDTRTGQRMMFLHMPVSLATILLCVGVSAREARRGNPDARIFVIGLATFFLSVFITVLPIIGVAKTSLGNLTPWGYLALTLSLVGVVARRSVQMVRSLSEYTHQLEARQQEVRHLAQRMGNGAGELATVAQQLRASSDVQATGVSRQAVALQQADQTVQEIRRASQLTAEKAATLAASAEGAEAVGREGAAAVERTLANLTAIRGEVSEMASRILAVDARTREVTGIVDAVKALADQSNMLAINAAIEAVRSGDSGKGFGVVAREMRSLADQSIKATERIREVLDSVSTSMREAVKVSEQGEQRVRGSVDAVRTSGAQLQKLAAIINETSSSMRQITAAVSAQDAGTHQMAQAIQELSAQMLHTLKSGQETQEATRAVHSLAESMSGMANQALSSEGWTTPSPVAG</sequence>
<evidence type="ECO:0000256" key="1">
    <source>
        <dbReference type="ARBA" id="ARBA00023224"/>
    </source>
</evidence>
<keyword evidence="1 2" id="KW-0807">Transducer</keyword>
<feature type="domain" description="Methyl-accepting transducer" evidence="5">
    <location>
        <begin position="427"/>
        <end position="663"/>
    </location>
</feature>
<dbReference type="EMBL" id="CP071090">
    <property type="protein sequence ID" value="QSQ24199.1"/>
    <property type="molecule type" value="Genomic_DNA"/>
</dbReference>
<reference evidence="6 7" key="1">
    <citation type="submission" date="2021-02" db="EMBL/GenBank/DDBJ databases">
        <title>De Novo genome assembly of isolated myxobacteria.</title>
        <authorList>
            <person name="Stevens D.C."/>
        </authorList>
    </citation>
    <scope>NUCLEOTIDE SEQUENCE [LARGE SCALE GENOMIC DNA]</scope>
    <source>
        <strain evidence="7">SCPEA02</strain>
    </source>
</reference>
<accession>A0ABX7P1Z6</accession>
<keyword evidence="3" id="KW-0472">Membrane</keyword>
<feature type="transmembrane region" description="Helical" evidence="3">
    <location>
        <begin position="346"/>
        <end position="367"/>
    </location>
</feature>
<name>A0ABX7P1Z6_9BACT</name>
<dbReference type="SMART" id="SM00283">
    <property type="entry name" value="MA"/>
    <property type="match status" value="1"/>
</dbReference>
<feature type="transmembrane region" description="Helical" evidence="3">
    <location>
        <begin position="291"/>
        <end position="308"/>
    </location>
</feature>
<protein>
    <submittedName>
        <fullName evidence="6">Chemotaxis protein</fullName>
    </submittedName>
</protein>
<evidence type="ECO:0000259" key="5">
    <source>
        <dbReference type="PROSITE" id="PS50111"/>
    </source>
</evidence>
<dbReference type="SUPFAM" id="SSF58104">
    <property type="entry name" value="Methyl-accepting chemotaxis protein (MCP) signaling domain"/>
    <property type="match status" value="1"/>
</dbReference>
<dbReference type="InterPro" id="IPR004089">
    <property type="entry name" value="MCPsignal_dom"/>
</dbReference>
<dbReference type="RefSeq" id="WP_206725765.1">
    <property type="nucleotide sequence ID" value="NZ_CP071090.1"/>
</dbReference>
<proteinExistence type="predicted"/>
<dbReference type="Gene3D" id="1.10.287.950">
    <property type="entry name" value="Methyl-accepting chemotaxis protein"/>
    <property type="match status" value="1"/>
</dbReference>